<dbReference type="OrthoDB" id="9806164at2"/>
<keyword evidence="1" id="KW-0472">Membrane</keyword>
<keyword evidence="1" id="KW-1133">Transmembrane helix</keyword>
<name>A0A1G6JDZ4_9MICO</name>
<gene>
    <name evidence="2" type="ORF">SAMN05216418_1798</name>
</gene>
<accession>A0A1G6JDZ4</accession>
<dbReference type="AlphaFoldDB" id="A0A1G6JDZ4"/>
<evidence type="ECO:0000313" key="2">
    <source>
        <dbReference type="EMBL" id="SDC16998.1"/>
    </source>
</evidence>
<organism evidence="2 3">
    <name type="scientific">Microbacterium enclense</name>
    <dbReference type="NCBI Taxonomy" id="993073"/>
    <lineage>
        <taxon>Bacteria</taxon>
        <taxon>Bacillati</taxon>
        <taxon>Actinomycetota</taxon>
        <taxon>Actinomycetes</taxon>
        <taxon>Micrococcales</taxon>
        <taxon>Microbacteriaceae</taxon>
        <taxon>Microbacterium</taxon>
    </lineage>
</organism>
<protein>
    <submittedName>
        <fullName evidence="2">Uncharacterized protein</fullName>
    </submittedName>
</protein>
<evidence type="ECO:0000256" key="1">
    <source>
        <dbReference type="SAM" id="Phobius"/>
    </source>
</evidence>
<evidence type="ECO:0000313" key="3">
    <source>
        <dbReference type="Proteomes" id="UP000183203"/>
    </source>
</evidence>
<sequence length="286" mass="30963">MSAASWSDPAVIVQAVAVVVAAVAAVAVIWQAHLTRRALRDAGESLLVAQQSLEVARQAGAHAALMSSEAVKLRIAANAPRADLAGGVDEMVVITPGSGIRGYRLPWPAIETFHVRDKHLPLTVRVPVILRNTGTAATRFVVWGALRQPVEDAAGELVVMKPGPANYLLDPGRGAHGFWEVTRTLEEWIEVYDLRQRGEQIESDLVVHVDDGHDTGASYRFTLRMGGTLVRPSEAGLREAWRLTGAFGTDEPDGIGLGAQPLQVRYWLSKLQERPLPENAADVWPA</sequence>
<feature type="transmembrane region" description="Helical" evidence="1">
    <location>
        <begin position="12"/>
        <end position="30"/>
    </location>
</feature>
<dbReference type="RefSeq" id="WP_058231989.1">
    <property type="nucleotide sequence ID" value="NZ_FMYG01000003.1"/>
</dbReference>
<dbReference type="EMBL" id="FMYG01000003">
    <property type="protein sequence ID" value="SDC16998.1"/>
    <property type="molecule type" value="Genomic_DNA"/>
</dbReference>
<dbReference type="Proteomes" id="UP000183203">
    <property type="component" value="Unassembled WGS sequence"/>
</dbReference>
<reference evidence="2 3" key="1">
    <citation type="submission" date="2016-09" db="EMBL/GenBank/DDBJ databases">
        <authorList>
            <person name="Capua I."/>
            <person name="De Benedictis P."/>
            <person name="Joannis T."/>
            <person name="Lombin L.H."/>
            <person name="Cattoli G."/>
        </authorList>
    </citation>
    <scope>NUCLEOTIDE SEQUENCE [LARGE SCALE GENOMIC DNA]</scope>
    <source>
        <strain evidence="2 3">NIO-1002</strain>
    </source>
</reference>
<keyword evidence="1" id="KW-0812">Transmembrane</keyword>
<proteinExistence type="predicted"/>